<dbReference type="EMBL" id="CP033969">
    <property type="protein sequence ID" value="AZG15354.1"/>
    <property type="molecule type" value="Genomic_DNA"/>
</dbReference>
<dbReference type="SMART" id="SM00823">
    <property type="entry name" value="PKS_PP"/>
    <property type="match status" value="2"/>
</dbReference>
<dbReference type="InterPro" id="IPR029063">
    <property type="entry name" value="SAM-dependent_MTases_sf"/>
</dbReference>
<evidence type="ECO:0000256" key="1">
    <source>
        <dbReference type="ARBA" id="ARBA00001957"/>
    </source>
</evidence>
<feature type="domain" description="Carrier" evidence="7">
    <location>
        <begin position="1959"/>
        <end position="2036"/>
    </location>
</feature>
<dbReference type="PROSITE" id="PS00012">
    <property type="entry name" value="PHOSPHOPANTETHEINE"/>
    <property type="match status" value="2"/>
</dbReference>
<dbReference type="Pfam" id="PF00668">
    <property type="entry name" value="Condensation"/>
    <property type="match status" value="2"/>
</dbReference>
<evidence type="ECO:0000256" key="3">
    <source>
        <dbReference type="ARBA" id="ARBA00022553"/>
    </source>
</evidence>
<dbReference type="SUPFAM" id="SSF52777">
    <property type="entry name" value="CoA-dependent acyltransferases"/>
    <property type="match status" value="4"/>
</dbReference>
<dbReference type="GO" id="GO:0009403">
    <property type="term" value="P:toxin biosynthetic process"/>
    <property type="evidence" value="ECO:0007669"/>
    <property type="project" value="UniProtKB-ARBA"/>
</dbReference>
<dbReference type="Pfam" id="PF08242">
    <property type="entry name" value="Methyltransf_12"/>
    <property type="match status" value="1"/>
</dbReference>
<dbReference type="FunFam" id="3.30.559.10:FF:000023">
    <property type="entry name" value="Non-ribosomal peptide synthetase"/>
    <property type="match status" value="1"/>
</dbReference>
<dbReference type="Gene3D" id="3.40.50.12780">
    <property type="entry name" value="N-terminal domain of ligase-like"/>
    <property type="match status" value="1"/>
</dbReference>
<dbReference type="Pfam" id="PF00501">
    <property type="entry name" value="AMP-binding"/>
    <property type="match status" value="1"/>
</dbReference>
<feature type="compositionally biased region" description="Low complexity" evidence="6">
    <location>
        <begin position="2033"/>
        <end position="2044"/>
    </location>
</feature>
<dbReference type="CDD" id="cd19535">
    <property type="entry name" value="Cyc_NRPS"/>
    <property type="match status" value="2"/>
</dbReference>
<dbReference type="Proteomes" id="UP000270411">
    <property type="component" value="Chromosome 1"/>
</dbReference>
<organism evidence="8 9">
    <name type="scientific">Cupriavidus pauculus</name>
    <dbReference type="NCBI Taxonomy" id="82633"/>
    <lineage>
        <taxon>Bacteria</taxon>
        <taxon>Pseudomonadati</taxon>
        <taxon>Pseudomonadota</taxon>
        <taxon>Betaproteobacteria</taxon>
        <taxon>Burkholderiales</taxon>
        <taxon>Burkholderiaceae</taxon>
        <taxon>Cupriavidus</taxon>
    </lineage>
</organism>
<keyword evidence="3" id="KW-0597">Phosphoprotein</keyword>
<dbReference type="FunFam" id="3.30.559.30:FF:000006">
    <property type="entry name" value="Yersiniabactin polyketide/non-ribosomal peptide synthetase"/>
    <property type="match status" value="2"/>
</dbReference>
<dbReference type="Gene3D" id="3.30.559.30">
    <property type="entry name" value="Nonribosomal peptide synthetase, condensation domain"/>
    <property type="match status" value="2"/>
</dbReference>
<dbReference type="GO" id="GO:0016874">
    <property type="term" value="F:ligase activity"/>
    <property type="evidence" value="ECO:0007669"/>
    <property type="project" value="UniProtKB-KW"/>
</dbReference>
<dbReference type="InterPro" id="IPR010071">
    <property type="entry name" value="AA_adenyl_dom"/>
</dbReference>
<evidence type="ECO:0000313" key="8">
    <source>
        <dbReference type="EMBL" id="AZG15354.1"/>
    </source>
</evidence>
<dbReference type="InterPro" id="IPR020845">
    <property type="entry name" value="AMP-binding_CS"/>
</dbReference>
<dbReference type="Gene3D" id="1.10.1200.10">
    <property type="entry name" value="ACP-like"/>
    <property type="match status" value="3"/>
</dbReference>
<dbReference type="InterPro" id="IPR006162">
    <property type="entry name" value="Ppantetheine_attach_site"/>
</dbReference>
<dbReference type="InterPro" id="IPR045851">
    <property type="entry name" value="AMP-bd_C_sf"/>
</dbReference>
<keyword evidence="2" id="KW-0596">Phosphopantetheine</keyword>
<feature type="region of interest" description="Disordered" evidence="6">
    <location>
        <begin position="2032"/>
        <end position="2067"/>
    </location>
</feature>
<accession>A0A3G8H4K1</accession>
<dbReference type="GO" id="GO:0031177">
    <property type="term" value="F:phosphopantetheine binding"/>
    <property type="evidence" value="ECO:0007669"/>
    <property type="project" value="InterPro"/>
</dbReference>
<dbReference type="PROSITE" id="PS00455">
    <property type="entry name" value="AMP_BINDING"/>
    <property type="match status" value="1"/>
</dbReference>
<proteinExistence type="predicted"/>
<dbReference type="SUPFAM" id="SSF47336">
    <property type="entry name" value="ACP-like"/>
    <property type="match status" value="3"/>
</dbReference>
<evidence type="ECO:0000259" key="7">
    <source>
        <dbReference type="PROSITE" id="PS50075"/>
    </source>
</evidence>
<evidence type="ECO:0000256" key="6">
    <source>
        <dbReference type="SAM" id="MobiDB-lite"/>
    </source>
</evidence>
<keyword evidence="4" id="KW-0436">Ligase</keyword>
<dbReference type="InterPro" id="IPR036736">
    <property type="entry name" value="ACP-like_sf"/>
</dbReference>
<dbReference type="GO" id="GO:0005737">
    <property type="term" value="C:cytoplasm"/>
    <property type="evidence" value="ECO:0007669"/>
    <property type="project" value="TreeGrafter"/>
</dbReference>
<evidence type="ECO:0000313" key="9">
    <source>
        <dbReference type="Proteomes" id="UP000270411"/>
    </source>
</evidence>
<dbReference type="InterPro" id="IPR000873">
    <property type="entry name" value="AMP-dep_synth/lig_dom"/>
</dbReference>
<evidence type="ECO:0000256" key="5">
    <source>
        <dbReference type="ARBA" id="ARBA00022737"/>
    </source>
</evidence>
<dbReference type="SUPFAM" id="SSF56801">
    <property type="entry name" value="Acetyl-CoA synthetase-like"/>
    <property type="match status" value="1"/>
</dbReference>
<dbReference type="OrthoDB" id="9154499at2"/>
<dbReference type="SUPFAM" id="SSF53335">
    <property type="entry name" value="S-adenosyl-L-methionine-dependent methyltransferases"/>
    <property type="match status" value="1"/>
</dbReference>
<sequence>MPEALAADLRLPVTAIGAHDSLLELGMDSMRMMAWLNRLRARGHSVRLRDLYGRPTLAGWRALLSDPPARADPRLPETPSLPTMHDLAPFALTPVQHAYLVGRDPSQPLGGVGCHLYQEFDGDGLAPAVLEAAIRTLLARHPMLGVRFLREGLQCRLPQPAWRDLTVHDLRDADATTITQRLCALRDALGHRVLAVERGQTLDFQLTLLPGGRHRLHVNLDLLVADAASFTQLFTELATLVAGQTLPPLADGYDFRSYLHHADVVHAESRARAREWWLARLPALPPAPALPLAADGAALRPGAPARMTRRHVALDAADWQRFRTHAAARGVTPTMALATLFAAVLARWSSATRALVNLTLFDREPLHPAVDAMVADFTNILLLDLDGGTAPFDQMARANQAAFAEAWEHRHWSGVEVQRELRKAGRHPHGAPIVFTSNLGRPLFGHDPDRLLGEPAWGISQTPQVWIDHLAYEYGGQTRLQWDANDALFPPGLVDTLFDAYVGLVRQLAGDDAGAWQRPLPDPMPAHQFEVRRTVNDTAAPMPTGCLHDAVFARADQEPDAIALIHGADVLRYGDLALLARRLAGTLHARGVRAGDPVAICMEKGVGQVVAALGILQAGAVYVPVAADQPRARRDAICRQARARLVLTCATATAAGTEGTEGMDGAASDAGRAPEMLTWQAVVRGVPYTPAEPRNPADPAYIVFTSGSTGTPKGVVISHAGAANTCADLNRRYGVGPADRVLGLSALHFDLSVYDIFGVLGAGGTLVLVDERHRRDPAAWCDAIAQHRITLWNSVPALFDMLLTYAEGTGSRAPAALRLAMLSGDWIGLDLPGRFQRLRPGALLVAMGGATEASIWSNVHEVAGPLPAQWRSIPYGRPLANQMYRVVGADGRDCPDWVPGELWIGGAGVALGYLNDPARTAEKFVEADGTRWYRTGDLGCHWPDGTLEFLGRRDRQVKLGGHRVELGEIDAALLAIPGVRQAVTLATGTRDHRLVACVVADVATLGQAVAPDPAMPDDIAALFDTGAAPATALARPADDGAVAAFLLAHLARHGIDFATPGANAAVGIDVDACIAACGAQPAFGPVVARWLDWLCEAGQLQRDAGGRYLPAPDRPALPTHDPGAAPALPADHHPWLDAILAGRQSPLALLDHPTLAPDAMQLAHAGAGPALDALASVIARLAQQLGRPLRVAEPYARSGRFAEALLARLTPGQVTYRLSDPSPAMVARQRERLAGAAHAMPLAFATLTQAPEHWHHADVVLLNNVLHRLPDDAWSGTLRLASRLGAPGGWLQVLELEAMPAVGLVTAALFREGAVRPASAWRETFAAMSMPCAHADSFGGLSSFALPLPGVAHRPHVDGLRERLIDVLPAYMVPHRVLWLDALPLTANGKVDHAALAALAAPEPAAADGPVAGEPPSGDAECVLAALWQQSLRLATPRRDSHFFEAGGDSLLATRLIGELARRGYHAELGDLFAAPTLAGFAATLTRDTRHAGDGAGDALSCAPAATGPLPLTDVQQAYLAGRQPGFALGGVGAHFFVEFEIDAPDIARLQTAWNTLVVRHDMLRAVVRDGQLHVLPVVPRFDIPTHRLSSFDDGDGLALRTRLSQQVLDPSRWPVFDLQLGRIDGHGPARLYLLLDNLMLDGLSMQILLAELEDLYADPGLTLPAIDTHYGACRRAMRAAPGEAAVRYWRDRIATLPAPPALKLAADPAQIGRPRFMRRSGRLAAPDWQRLRARAAPLRVTPSALLLTAFGTVLSAWSTRAALTLNLTLFDRPPVHPHVERVLGDFTSLLLLAWTPHDTLRDTAQHLQQRLWQDLTHRDYPAIRVMRDMARRDGAASTAMPVVFTSALGFDNGRFLHRDTWLRPVWGLSQTPQVWLDHQVYESDGDLCFNWDAVQALFAPDDLDAMFDQYCALLRRLADPDDHGAAWLLPLDALAPRAVPLAPAAPPASGPPPVAAAPADDAQAPVLLRRVQSVFQDVVGQPVDPDENFFDAGASSLQLVQIHARLVQAGHALAVTDLFAYPTPRALGTHLAGGAASATPSPDADARRRLRHAQRVRRAGSDGDTP</sequence>
<dbReference type="CDD" id="cd12114">
    <property type="entry name" value="A_NRPS_TlmIV_like"/>
    <property type="match status" value="1"/>
</dbReference>
<dbReference type="Gene3D" id="3.30.559.10">
    <property type="entry name" value="Chloramphenicol acetyltransferase-like domain"/>
    <property type="match status" value="2"/>
</dbReference>
<dbReference type="InterPro" id="IPR020806">
    <property type="entry name" value="PKS_PP-bd"/>
</dbReference>
<name>A0A3G8H4K1_9BURK</name>
<dbReference type="GO" id="GO:0043041">
    <property type="term" value="P:amino acid activation for nonribosomal peptide biosynthetic process"/>
    <property type="evidence" value="ECO:0007669"/>
    <property type="project" value="TreeGrafter"/>
</dbReference>
<dbReference type="PANTHER" id="PTHR45527">
    <property type="entry name" value="NONRIBOSOMAL PEPTIDE SYNTHETASE"/>
    <property type="match status" value="1"/>
</dbReference>
<dbReference type="FunFam" id="3.40.50.12780:FF:000012">
    <property type="entry name" value="Non-ribosomal peptide synthetase"/>
    <property type="match status" value="1"/>
</dbReference>
<dbReference type="KEGG" id="cpau:EHF44_12375"/>
<dbReference type="NCBIfam" id="TIGR01733">
    <property type="entry name" value="AA-adenyl-dom"/>
    <property type="match status" value="1"/>
</dbReference>
<gene>
    <name evidence="8" type="ORF">EHF44_12375</name>
</gene>
<feature type="domain" description="Carrier" evidence="7">
    <location>
        <begin position="1415"/>
        <end position="1489"/>
    </location>
</feature>
<keyword evidence="5" id="KW-0677">Repeat</keyword>
<dbReference type="InterPro" id="IPR009081">
    <property type="entry name" value="PP-bd_ACP"/>
</dbReference>
<protein>
    <submittedName>
        <fullName evidence="8">Amino acid adenylation domain-containing protein</fullName>
    </submittedName>
</protein>
<dbReference type="PROSITE" id="PS50075">
    <property type="entry name" value="CARRIER"/>
    <property type="match status" value="2"/>
</dbReference>
<evidence type="ECO:0000256" key="4">
    <source>
        <dbReference type="ARBA" id="ARBA00022598"/>
    </source>
</evidence>
<dbReference type="Gene3D" id="3.30.300.30">
    <property type="match status" value="2"/>
</dbReference>
<reference evidence="9" key="1">
    <citation type="submission" date="2018-11" db="EMBL/GenBank/DDBJ databases">
        <title>FDA dAtabase for Regulatory Grade micrObial Sequences (FDA-ARGOS): Supporting development and validation of Infectious Disease Dx tests.</title>
        <authorList>
            <person name="Goldberg B."/>
            <person name="Campos J."/>
            <person name="Tallon L."/>
            <person name="Sadzewicz L."/>
            <person name="Zhao X."/>
            <person name="Vavikolanu K."/>
            <person name="Mehta A."/>
            <person name="Aluvathingal J."/>
            <person name="Nadendla S."/>
            <person name="Geyer C."/>
            <person name="Nandy P."/>
            <person name="Yan Y."/>
            <person name="Sichtig H."/>
        </authorList>
    </citation>
    <scope>NUCLEOTIDE SEQUENCE [LARGE SCALE GENOMIC DNA]</scope>
    <source>
        <strain evidence="9">FDAARGOS_614</strain>
    </source>
</reference>
<dbReference type="InterPro" id="IPR013217">
    <property type="entry name" value="Methyltransf_12"/>
</dbReference>
<dbReference type="InterPro" id="IPR023213">
    <property type="entry name" value="CAT-like_dom_sf"/>
</dbReference>
<dbReference type="Pfam" id="PF00550">
    <property type="entry name" value="PP-binding"/>
    <property type="match status" value="3"/>
</dbReference>
<feature type="compositionally biased region" description="Basic residues" evidence="6">
    <location>
        <begin position="2049"/>
        <end position="2059"/>
    </location>
</feature>
<comment type="cofactor">
    <cofactor evidence="1">
        <name>pantetheine 4'-phosphate</name>
        <dbReference type="ChEBI" id="CHEBI:47942"/>
    </cofactor>
</comment>
<dbReference type="InterPro" id="IPR057737">
    <property type="entry name" value="Condensation_MtbB-like"/>
</dbReference>
<evidence type="ECO:0000256" key="2">
    <source>
        <dbReference type="ARBA" id="ARBA00022450"/>
    </source>
</evidence>
<dbReference type="PANTHER" id="PTHR45527:SF10">
    <property type="entry name" value="PYOCHELIN SYNTHASE PCHF"/>
    <property type="match status" value="1"/>
</dbReference>
<dbReference type="Gene3D" id="3.40.50.150">
    <property type="entry name" value="Vaccinia Virus protein VP39"/>
    <property type="match status" value="1"/>
</dbReference>
<dbReference type="InterPro" id="IPR042099">
    <property type="entry name" value="ANL_N_sf"/>
</dbReference>
<dbReference type="InterPro" id="IPR001242">
    <property type="entry name" value="Condensation_dom"/>
</dbReference>